<evidence type="ECO:0000313" key="2">
    <source>
        <dbReference type="Proteomes" id="UP000265520"/>
    </source>
</evidence>
<keyword evidence="2" id="KW-1185">Reference proteome</keyword>
<evidence type="ECO:0000313" key="1">
    <source>
        <dbReference type="EMBL" id="MCI55047.1"/>
    </source>
</evidence>
<dbReference type="Proteomes" id="UP000265520">
    <property type="component" value="Unassembled WGS sequence"/>
</dbReference>
<dbReference type="EMBL" id="LXQA010489695">
    <property type="protein sequence ID" value="MCI55047.1"/>
    <property type="molecule type" value="Genomic_DNA"/>
</dbReference>
<comment type="caution">
    <text evidence="1">The sequence shown here is derived from an EMBL/GenBank/DDBJ whole genome shotgun (WGS) entry which is preliminary data.</text>
</comment>
<dbReference type="AlphaFoldDB" id="A0A392T3U1"/>
<reference evidence="1 2" key="1">
    <citation type="journal article" date="2018" name="Front. Plant Sci.">
        <title>Red Clover (Trifolium pratense) and Zigzag Clover (T. medium) - A Picture of Genomic Similarities and Differences.</title>
        <authorList>
            <person name="Dluhosova J."/>
            <person name="Istvanek J."/>
            <person name="Nedelnik J."/>
            <person name="Repkova J."/>
        </authorList>
    </citation>
    <scope>NUCLEOTIDE SEQUENCE [LARGE SCALE GENOMIC DNA]</scope>
    <source>
        <strain evidence="2">cv. 10/8</strain>
        <tissue evidence="1">Leaf</tissue>
    </source>
</reference>
<sequence length="61" mass="6796">MVAKEGLGAWIQEGDSNATFIPATRASKYMRNQLVALNEDGNWLMGATEIKEAVKRHFESL</sequence>
<organism evidence="1 2">
    <name type="scientific">Trifolium medium</name>
    <dbReference type="NCBI Taxonomy" id="97028"/>
    <lineage>
        <taxon>Eukaryota</taxon>
        <taxon>Viridiplantae</taxon>
        <taxon>Streptophyta</taxon>
        <taxon>Embryophyta</taxon>
        <taxon>Tracheophyta</taxon>
        <taxon>Spermatophyta</taxon>
        <taxon>Magnoliopsida</taxon>
        <taxon>eudicotyledons</taxon>
        <taxon>Gunneridae</taxon>
        <taxon>Pentapetalae</taxon>
        <taxon>rosids</taxon>
        <taxon>fabids</taxon>
        <taxon>Fabales</taxon>
        <taxon>Fabaceae</taxon>
        <taxon>Papilionoideae</taxon>
        <taxon>50 kb inversion clade</taxon>
        <taxon>NPAAA clade</taxon>
        <taxon>Hologalegina</taxon>
        <taxon>IRL clade</taxon>
        <taxon>Trifolieae</taxon>
        <taxon>Trifolium</taxon>
    </lineage>
</organism>
<protein>
    <submittedName>
        <fullName evidence="1">Uncharacterized protein</fullName>
    </submittedName>
</protein>
<feature type="non-terminal residue" evidence="1">
    <location>
        <position position="61"/>
    </location>
</feature>
<accession>A0A392T3U1</accession>
<proteinExistence type="predicted"/>
<name>A0A392T3U1_9FABA</name>